<reference evidence="3" key="1">
    <citation type="submission" date="2017-02" db="UniProtKB">
        <authorList>
            <consortium name="WormBaseParasite"/>
        </authorList>
    </citation>
    <scope>IDENTIFICATION</scope>
</reference>
<dbReference type="PANTHER" id="PTHR11590">
    <property type="entry name" value="PROTEIN-GLUTAMINE GAMMA-GLUTAMYLTRANSFERASE"/>
    <property type="match status" value="1"/>
</dbReference>
<evidence type="ECO:0000313" key="2">
    <source>
        <dbReference type="Proteomes" id="UP000276776"/>
    </source>
</evidence>
<dbReference type="GO" id="GO:0003810">
    <property type="term" value="F:protein-glutamine gamma-glutamyltransferase activity"/>
    <property type="evidence" value="ECO:0007669"/>
    <property type="project" value="InterPro"/>
</dbReference>
<dbReference type="InterPro" id="IPR013783">
    <property type="entry name" value="Ig-like_fold"/>
</dbReference>
<accession>A0A0N5CKA0</accession>
<dbReference type="SUPFAM" id="SSF49309">
    <property type="entry name" value="Transglutaminase, two C-terminal domains"/>
    <property type="match status" value="1"/>
</dbReference>
<keyword evidence="2" id="KW-1185">Reference proteome</keyword>
<name>A0A0N5CKA0_THECL</name>
<evidence type="ECO:0000313" key="1">
    <source>
        <dbReference type="EMBL" id="VDM95479.1"/>
    </source>
</evidence>
<dbReference type="InterPro" id="IPR050779">
    <property type="entry name" value="Transglutaminase"/>
</dbReference>
<evidence type="ECO:0000313" key="3">
    <source>
        <dbReference type="WBParaSite" id="TCLT_0000049001-mRNA-1"/>
    </source>
</evidence>
<protein>
    <submittedName>
        <fullName evidence="3">Rad9</fullName>
    </submittedName>
</protein>
<dbReference type="OMA" id="CEIRIDG"/>
<dbReference type="PANTHER" id="PTHR11590:SF81">
    <property type="entry name" value="PROTEIN-GLUTAMINE GAMMA-GLUTAMYLTRANSFERASE K-LIKE ISOFORM X4"/>
    <property type="match status" value="1"/>
</dbReference>
<dbReference type="Gene3D" id="2.60.40.10">
    <property type="entry name" value="Immunoglobulins"/>
    <property type="match status" value="1"/>
</dbReference>
<sequence length="168" mass="19088">MDTGRVYSFEELLIIRSNESQKVEFCVPPNFFYDVFMEDWNISVTAFARVLHSNERFYTQQILTLLKPTVSVRKLQSSESKTLIGTEEMFEISIKNSTTMLLTGCEIRIDGAGLTFKDSPKSCGPIEASATLLHIAKAVRRTNSNENKIVVVFNCDQFKNVRIAFICN</sequence>
<dbReference type="EMBL" id="UYYF01000035">
    <property type="protein sequence ID" value="VDM95479.1"/>
    <property type="molecule type" value="Genomic_DNA"/>
</dbReference>
<dbReference type="Proteomes" id="UP000276776">
    <property type="component" value="Unassembled WGS sequence"/>
</dbReference>
<dbReference type="AlphaFoldDB" id="A0A0N5CKA0"/>
<organism evidence="3">
    <name type="scientific">Thelazia callipaeda</name>
    <name type="common">Oriental eyeworm</name>
    <name type="synonym">Parasitic nematode</name>
    <dbReference type="NCBI Taxonomy" id="103827"/>
    <lineage>
        <taxon>Eukaryota</taxon>
        <taxon>Metazoa</taxon>
        <taxon>Ecdysozoa</taxon>
        <taxon>Nematoda</taxon>
        <taxon>Chromadorea</taxon>
        <taxon>Rhabditida</taxon>
        <taxon>Spirurina</taxon>
        <taxon>Spiruromorpha</taxon>
        <taxon>Thelazioidea</taxon>
        <taxon>Thelaziidae</taxon>
        <taxon>Thelazia</taxon>
    </lineage>
</organism>
<reference evidence="1 2" key="2">
    <citation type="submission" date="2018-11" db="EMBL/GenBank/DDBJ databases">
        <authorList>
            <consortium name="Pathogen Informatics"/>
        </authorList>
    </citation>
    <scope>NUCLEOTIDE SEQUENCE [LARGE SCALE GENOMIC DNA]</scope>
</reference>
<gene>
    <name evidence="1" type="ORF">TCLT_LOCUS491</name>
</gene>
<dbReference type="OrthoDB" id="437511at2759"/>
<proteinExistence type="predicted"/>
<dbReference type="WBParaSite" id="TCLT_0000049001-mRNA-1">
    <property type="protein sequence ID" value="TCLT_0000049001-mRNA-1"/>
    <property type="gene ID" value="TCLT_0000049001"/>
</dbReference>
<dbReference type="InterPro" id="IPR036238">
    <property type="entry name" value="Transglutaminase_C_sf"/>
</dbReference>